<name>B6DTF7_BODSA</name>
<comment type="similarity">
    <text evidence="1">Belongs to the tubulin--tyrosine ligase family.</text>
</comment>
<keyword evidence="2 8" id="KW-0436">Ligase</keyword>
<dbReference type="PANTHER" id="PTHR12241:SF39">
    <property type="entry name" value="TUBULIN POLYGLUTAMYLASE TTLL9-RELATED"/>
    <property type="match status" value="1"/>
</dbReference>
<keyword evidence="6" id="KW-0175">Coiled coil</keyword>
<dbReference type="PANTHER" id="PTHR12241">
    <property type="entry name" value="TUBULIN POLYGLUTAMYLASE"/>
    <property type="match status" value="1"/>
</dbReference>
<organism evidence="8">
    <name type="scientific">Bodo saltans</name>
    <name type="common">Flagellated protozoan</name>
    <dbReference type="NCBI Taxonomy" id="75058"/>
    <lineage>
        <taxon>Eukaryota</taxon>
        <taxon>Discoba</taxon>
        <taxon>Euglenozoa</taxon>
        <taxon>Kinetoplastea</taxon>
        <taxon>Metakinetoplastina</taxon>
        <taxon>Eubodonida</taxon>
        <taxon>Bodonidae</taxon>
        <taxon>Bodo</taxon>
    </lineage>
</organism>
<dbReference type="SUPFAM" id="SSF56059">
    <property type="entry name" value="Glutathione synthetase ATP-binding domain-like"/>
    <property type="match status" value="1"/>
</dbReference>
<dbReference type="Proteomes" id="UP000051952">
    <property type="component" value="Unassembled WGS sequence"/>
</dbReference>
<protein>
    <recommendedName>
        <fullName evidence="5">Tubulin--tyrosine ligase-like protein 9</fullName>
    </recommendedName>
</protein>
<dbReference type="EMBL" id="FJ168552">
    <property type="protein sequence ID" value="ACI15975.1"/>
    <property type="molecule type" value="Genomic_DNA"/>
</dbReference>
<reference evidence="10" key="3">
    <citation type="submission" date="2015-09" db="EMBL/GenBank/DDBJ databases">
        <authorList>
            <consortium name="Pathogen Informatics"/>
        </authorList>
    </citation>
    <scope>NUCLEOTIDE SEQUENCE [LARGE SCALE GENOMIC DNA]</scope>
    <source>
        <strain evidence="10">Lake Konstanz</strain>
    </source>
</reference>
<evidence type="ECO:0000256" key="1">
    <source>
        <dbReference type="ARBA" id="ARBA00006820"/>
    </source>
</evidence>
<evidence type="ECO:0000256" key="7">
    <source>
        <dbReference type="SAM" id="MobiDB-lite"/>
    </source>
</evidence>
<dbReference type="GO" id="GO:0036064">
    <property type="term" value="C:ciliary basal body"/>
    <property type="evidence" value="ECO:0007669"/>
    <property type="project" value="TreeGrafter"/>
</dbReference>
<sequence>MAQRGSITGQAAASSGPPPGGIRFRTSLRNTVLDVMRSRGWKETDHETEWDFFWSDVGWVREVLDHQRLEDHQRINHFRNHYELTRKDLMVKNLKRMKKALEREDRADEAAKFEFFPATYSLPVDYGLFEVDYKRNPNAVWIMKPPAKAQGKGIFLFTKISQIADWKKDYKYKEPQMKDKENGAQTTGVEPYLAQRYIDNPLLVGGKKFDLRIYILVTSYAPLTCWLHRTGFARFCHHRFSMKDIENTFIHVTNVAVQKTNPKYSAASGCKYGIRNLRSYLTATHGEAASNKVFGDIQMLILKTLQAVQKIIINDKHCFELYGYDIMIDDQLHPWLIETNASPSLTAETPADYHLKFNLLEDMFDVVDLERRLQGNELRVGGFDLIWKNGPVGVSLNDPSVTSIQSYLGCANEFEIPMAKIKLPPKMQGQNSSERLLT</sequence>
<dbReference type="GO" id="GO:0000226">
    <property type="term" value="P:microtubule cytoskeleton organization"/>
    <property type="evidence" value="ECO:0007669"/>
    <property type="project" value="TreeGrafter"/>
</dbReference>
<evidence type="ECO:0000256" key="3">
    <source>
        <dbReference type="ARBA" id="ARBA00022741"/>
    </source>
</evidence>
<keyword evidence="3" id="KW-0547">Nucleotide-binding</keyword>
<evidence type="ECO:0000313" key="8">
    <source>
        <dbReference type="EMBL" id="ACI15975.1"/>
    </source>
</evidence>
<keyword evidence="10" id="KW-1185">Reference proteome</keyword>
<feature type="coiled-coil region" evidence="6">
    <location>
        <begin position="84"/>
        <end position="111"/>
    </location>
</feature>
<dbReference type="GO" id="GO:0005524">
    <property type="term" value="F:ATP binding"/>
    <property type="evidence" value="ECO:0007669"/>
    <property type="project" value="UniProtKB-KW"/>
</dbReference>
<evidence type="ECO:0000313" key="9">
    <source>
        <dbReference type="EMBL" id="CUG88456.1"/>
    </source>
</evidence>
<gene>
    <name evidence="9" type="ORF">BSAL_15500</name>
</gene>
<dbReference type="GO" id="GO:0070740">
    <property type="term" value="F:tubulin-glutamic acid ligase activity"/>
    <property type="evidence" value="ECO:0007669"/>
    <property type="project" value="TreeGrafter"/>
</dbReference>
<evidence type="ECO:0000256" key="2">
    <source>
        <dbReference type="ARBA" id="ARBA00022598"/>
    </source>
</evidence>
<dbReference type="Gene3D" id="3.30.470.20">
    <property type="entry name" value="ATP-grasp fold, B domain"/>
    <property type="match status" value="1"/>
</dbReference>
<dbReference type="OrthoDB" id="202825at2759"/>
<dbReference type="OMA" id="NDITMHL"/>
<evidence type="ECO:0000256" key="5">
    <source>
        <dbReference type="ARBA" id="ARBA00030445"/>
    </source>
</evidence>
<feature type="region of interest" description="Disordered" evidence="7">
    <location>
        <begin position="1"/>
        <end position="24"/>
    </location>
</feature>
<keyword evidence="4" id="KW-0067">ATP-binding</keyword>
<proteinExistence type="inferred from homology"/>
<evidence type="ECO:0000313" key="10">
    <source>
        <dbReference type="Proteomes" id="UP000051952"/>
    </source>
</evidence>
<evidence type="ECO:0000256" key="4">
    <source>
        <dbReference type="ARBA" id="ARBA00022840"/>
    </source>
</evidence>
<feature type="compositionally biased region" description="Polar residues" evidence="7">
    <location>
        <begin position="1"/>
        <end position="13"/>
    </location>
</feature>
<reference evidence="9" key="2">
    <citation type="submission" date="2015-09" db="EMBL/GenBank/DDBJ databases">
        <authorList>
            <person name="Jackson K.R."/>
            <person name="Lunt B.L."/>
            <person name="Fisher J.N.B."/>
            <person name="Gardner A.V."/>
            <person name="Bailey M.E."/>
            <person name="Deus L.M."/>
            <person name="Earl A.S."/>
            <person name="Gibby P.D."/>
            <person name="Hartmann K.A."/>
            <person name="Liu J.E."/>
            <person name="Manci A.M."/>
            <person name="Nielsen D.A."/>
            <person name="Solomon M.B."/>
            <person name="Breakwell D.P."/>
            <person name="Burnett S.H."/>
            <person name="Grose J.H."/>
        </authorList>
    </citation>
    <scope>NUCLEOTIDE SEQUENCE [LARGE SCALE GENOMIC DNA]</scope>
    <source>
        <strain evidence="9">Lake Konstanz</strain>
    </source>
</reference>
<evidence type="ECO:0000256" key="6">
    <source>
        <dbReference type="SAM" id="Coils"/>
    </source>
</evidence>
<dbReference type="VEuPathDB" id="TriTrypDB:BSAL_15500"/>
<dbReference type="EMBL" id="CYKH01001645">
    <property type="protein sequence ID" value="CUG88456.1"/>
    <property type="molecule type" value="Genomic_DNA"/>
</dbReference>
<dbReference type="GO" id="GO:0015631">
    <property type="term" value="F:tubulin binding"/>
    <property type="evidence" value="ECO:0007669"/>
    <property type="project" value="TreeGrafter"/>
</dbReference>
<dbReference type="AlphaFoldDB" id="B6DTF7"/>
<dbReference type="InterPro" id="IPR004344">
    <property type="entry name" value="TTL/TTLL_fam"/>
</dbReference>
<dbReference type="Pfam" id="PF03133">
    <property type="entry name" value="TTL"/>
    <property type="match status" value="1"/>
</dbReference>
<dbReference type="PROSITE" id="PS51221">
    <property type="entry name" value="TTL"/>
    <property type="match status" value="1"/>
</dbReference>
<accession>B6DTF7</accession>
<reference evidence="8" key="1">
    <citation type="submission" date="2008-08" db="EMBL/GenBank/DDBJ databases">
        <title>Insights into the genome sequence of a free-living kinetoplastid: Bodo saltans (Kinetoplastida: Euglenozoa).</title>
        <authorList>
            <person name="Jackson A.P."/>
            <person name="Quail M.A."/>
            <person name="Berriman M."/>
        </authorList>
    </citation>
    <scope>NUCLEOTIDE SEQUENCE</scope>
    <source>
        <strain evidence="8">Lake Konstanz</strain>
    </source>
</reference>